<evidence type="ECO:0000256" key="5">
    <source>
        <dbReference type="ARBA" id="ARBA00022989"/>
    </source>
</evidence>
<dbReference type="InterPro" id="IPR026298">
    <property type="entry name" value="Bcl-2_fam"/>
</dbReference>
<evidence type="ECO:0000256" key="3">
    <source>
        <dbReference type="ARBA" id="ARBA00022692"/>
    </source>
</evidence>
<keyword evidence="6" id="KW-0472">Membrane</keyword>
<accession>A0ABM1EDQ4</accession>
<dbReference type="InterPro" id="IPR046371">
    <property type="entry name" value="Bcl-2_BH1-3"/>
</dbReference>
<dbReference type="CDD" id="cd06845">
    <property type="entry name" value="Bcl-2_like"/>
    <property type="match status" value="1"/>
</dbReference>
<organism evidence="8 10">
    <name type="scientific">Priapulus caudatus</name>
    <name type="common">Priapulid worm</name>
    <dbReference type="NCBI Taxonomy" id="37621"/>
    <lineage>
        <taxon>Eukaryota</taxon>
        <taxon>Metazoa</taxon>
        <taxon>Ecdysozoa</taxon>
        <taxon>Scalidophora</taxon>
        <taxon>Priapulida</taxon>
        <taxon>Priapulimorpha</taxon>
        <taxon>Priapulimorphida</taxon>
        <taxon>Priapulidae</taxon>
        <taxon>Priapulus</taxon>
    </lineage>
</organism>
<evidence type="ECO:0000259" key="7">
    <source>
        <dbReference type="SMART" id="SM00337"/>
    </source>
</evidence>
<sequence>MTTVASCDSEVFSRASDSGITDTEVEPRDTSFCGHAGNKKRSHVSEHRYWSPNKELVISRFIIDYYKGGLQASEAPDKTCKTMLRLCDEILSKHEMQFSEFVMSILKNGLANHSHEVIGNIAQQVFSDGKVNWGRIVALHSFAGKIAKYCKAKNIDTEALVTSLAEYTSTELGGWIRKNGGWDAFEKKFASKHDDDDKVWNGLAWTLFGLGTAGLIFKFAKS</sequence>
<dbReference type="InterPro" id="IPR002475">
    <property type="entry name" value="Bcl2-like"/>
</dbReference>
<name>A0ABM1EDQ4_PRICU</name>
<dbReference type="Pfam" id="PF00452">
    <property type="entry name" value="Bcl-2"/>
    <property type="match status" value="1"/>
</dbReference>
<dbReference type="SUPFAM" id="SSF56854">
    <property type="entry name" value="Bcl-2 inhibitors of programmed cell death"/>
    <property type="match status" value="1"/>
</dbReference>
<dbReference type="Proteomes" id="UP000695022">
    <property type="component" value="Unplaced"/>
</dbReference>
<evidence type="ECO:0000313" key="10">
    <source>
        <dbReference type="RefSeq" id="XP_014670325.1"/>
    </source>
</evidence>
<evidence type="ECO:0000313" key="8">
    <source>
        <dbReference type="Proteomes" id="UP000695022"/>
    </source>
</evidence>
<proteinExistence type="inferred from homology"/>
<dbReference type="GeneID" id="106811275"/>
<evidence type="ECO:0000256" key="4">
    <source>
        <dbReference type="ARBA" id="ARBA00022703"/>
    </source>
</evidence>
<dbReference type="Gene3D" id="1.10.437.10">
    <property type="entry name" value="Blc2-like"/>
    <property type="match status" value="1"/>
</dbReference>
<keyword evidence="8" id="KW-1185">Reference proteome</keyword>
<evidence type="ECO:0000256" key="2">
    <source>
        <dbReference type="ARBA" id="ARBA00009458"/>
    </source>
</evidence>
<evidence type="ECO:0000313" key="9">
    <source>
        <dbReference type="RefSeq" id="XP_014670323.1"/>
    </source>
</evidence>
<keyword evidence="5" id="KW-1133">Transmembrane helix</keyword>
<gene>
    <name evidence="9 10" type="primary">LOC106811275</name>
</gene>
<dbReference type="RefSeq" id="XP_014670323.1">
    <property type="nucleotide sequence ID" value="XM_014814837.1"/>
</dbReference>
<dbReference type="PANTHER" id="PTHR11256">
    <property type="entry name" value="BCL-2 RELATED"/>
    <property type="match status" value="1"/>
</dbReference>
<dbReference type="SMART" id="SM00337">
    <property type="entry name" value="BCL"/>
    <property type="match status" value="1"/>
</dbReference>
<keyword evidence="4" id="KW-0053">Apoptosis</keyword>
<dbReference type="InterPro" id="IPR036834">
    <property type="entry name" value="Bcl-2-like_sf"/>
</dbReference>
<feature type="domain" description="Bcl-2 Bcl-2 homology region 1-3" evidence="7">
    <location>
        <begin position="83"/>
        <end position="182"/>
    </location>
</feature>
<keyword evidence="3" id="KW-0812">Transmembrane</keyword>
<evidence type="ECO:0000256" key="1">
    <source>
        <dbReference type="ARBA" id="ARBA00004308"/>
    </source>
</evidence>
<comment type="subcellular location">
    <subcellularLocation>
        <location evidence="1">Endomembrane system</location>
    </subcellularLocation>
</comment>
<comment type="similarity">
    <text evidence="2">Belongs to the Bcl-2 family.</text>
</comment>
<evidence type="ECO:0000256" key="6">
    <source>
        <dbReference type="ARBA" id="ARBA00023136"/>
    </source>
</evidence>
<dbReference type="PANTHER" id="PTHR11256:SF47">
    <property type="entry name" value="BCL-2-LIKE PROTEIN 10"/>
    <property type="match status" value="1"/>
</dbReference>
<reference evidence="9 10" key="1">
    <citation type="submission" date="2025-05" db="UniProtKB">
        <authorList>
            <consortium name="RefSeq"/>
        </authorList>
    </citation>
    <scope>IDENTIFICATION</scope>
</reference>
<protein>
    <submittedName>
        <fullName evidence="9 10">Bcl-2-related protein A1-like</fullName>
    </submittedName>
</protein>
<dbReference type="PROSITE" id="PS50062">
    <property type="entry name" value="BCL2_FAMILY"/>
    <property type="match status" value="1"/>
</dbReference>
<dbReference type="RefSeq" id="XP_014670325.1">
    <property type="nucleotide sequence ID" value="XM_014814839.1"/>
</dbReference>